<evidence type="ECO:0000313" key="2">
    <source>
        <dbReference type="EMBL" id="VWM00894.1"/>
    </source>
</evidence>
<proteinExistence type="predicted"/>
<organism evidence="2 3">
    <name type="scientific">Collinsella aerofaciens</name>
    <dbReference type="NCBI Taxonomy" id="74426"/>
    <lineage>
        <taxon>Bacteria</taxon>
        <taxon>Bacillati</taxon>
        <taxon>Actinomycetota</taxon>
        <taxon>Coriobacteriia</taxon>
        <taxon>Coriobacteriales</taxon>
        <taxon>Coriobacteriaceae</taxon>
        <taxon>Collinsella</taxon>
    </lineage>
</organism>
<dbReference type="Gene3D" id="1.10.10.10">
    <property type="entry name" value="Winged helix-like DNA-binding domain superfamily/Winged helix DNA-binding domain"/>
    <property type="match status" value="1"/>
</dbReference>
<evidence type="ECO:0000313" key="3">
    <source>
        <dbReference type="Proteomes" id="UP000330807"/>
    </source>
</evidence>
<dbReference type="RefSeq" id="WP_156063923.1">
    <property type="nucleotide sequence ID" value="NZ_CABWIH010000047.1"/>
</dbReference>
<dbReference type="GO" id="GO:0003700">
    <property type="term" value="F:DNA-binding transcription factor activity"/>
    <property type="evidence" value="ECO:0007669"/>
    <property type="project" value="InterPro"/>
</dbReference>
<gene>
    <name evidence="2" type="ORF">LMKDKBCB_00391</name>
</gene>
<name>A0A5K1JB85_9ACTN</name>
<dbReference type="InterPro" id="IPR036388">
    <property type="entry name" value="WH-like_DNA-bd_sf"/>
</dbReference>
<dbReference type="AlphaFoldDB" id="A0A5K1JB85"/>
<dbReference type="InterPro" id="IPR000281">
    <property type="entry name" value="HTH_RpiR"/>
</dbReference>
<dbReference type="Pfam" id="PF01418">
    <property type="entry name" value="HTH_6"/>
    <property type="match status" value="1"/>
</dbReference>
<protein>
    <submittedName>
        <fullName evidence="2">Helix-turn-helix domain, rpiR family</fullName>
    </submittedName>
</protein>
<dbReference type="PANTHER" id="PTHR30514">
    <property type="entry name" value="GLUCOKINASE"/>
    <property type="match status" value="1"/>
</dbReference>
<dbReference type="SUPFAM" id="SSF46689">
    <property type="entry name" value="Homeodomain-like"/>
    <property type="match status" value="1"/>
</dbReference>
<dbReference type="PROSITE" id="PS51071">
    <property type="entry name" value="HTH_RPIR"/>
    <property type="match status" value="1"/>
</dbReference>
<accession>A0A5K1JB85</accession>
<dbReference type="Proteomes" id="UP000330807">
    <property type="component" value="Unassembled WGS sequence"/>
</dbReference>
<dbReference type="GO" id="GO:0003677">
    <property type="term" value="F:DNA binding"/>
    <property type="evidence" value="ECO:0007669"/>
    <property type="project" value="InterPro"/>
</dbReference>
<reference evidence="2 3" key="1">
    <citation type="submission" date="2019-10" db="EMBL/GenBank/DDBJ databases">
        <authorList>
            <person name="Wolf R A."/>
        </authorList>
    </citation>
    <scope>NUCLEOTIDE SEQUENCE [LARGE SCALE GENOMIC DNA]</scope>
    <source>
        <strain evidence="2">Collinsella_aerofaciens_AK_138A</strain>
    </source>
</reference>
<dbReference type="EMBL" id="CABWIH010000047">
    <property type="protein sequence ID" value="VWM00894.1"/>
    <property type="molecule type" value="Genomic_DNA"/>
</dbReference>
<feature type="domain" description="HTH rpiR-type" evidence="1">
    <location>
        <begin position="7"/>
        <end position="83"/>
    </location>
</feature>
<sequence>MDLNNFGIMNSLMTIISSQSDDNDKAIAQYMLTNVRRIDSISVHELSEEAFVSRSAIRRFCNRLGYSSWKSLKCNFNCNVFPSDLQYRDFTVTFDEYRRDLTNTIAEILQDVDNTVSKARLVFLSRLIHEHNEVIFACPSNTASSLLRFQQEMFYGGKCIRLMKDAYTRYPVSDGKRSTLTVCVSVMGGFAEAIEPWLQNQPGRKVLITARSNPANIDRYNDLFIISSTMQDRDTLGAYAKYAVPYFFDLLSASYLLLYPVNTDSTQH</sequence>
<dbReference type="InterPro" id="IPR009057">
    <property type="entry name" value="Homeodomain-like_sf"/>
</dbReference>
<dbReference type="GO" id="GO:0097367">
    <property type="term" value="F:carbohydrate derivative binding"/>
    <property type="evidence" value="ECO:0007669"/>
    <property type="project" value="InterPro"/>
</dbReference>
<dbReference type="PANTHER" id="PTHR30514:SF10">
    <property type="entry name" value="MURR_RPIR FAMILY TRANSCRIPTIONAL REGULATOR"/>
    <property type="match status" value="1"/>
</dbReference>
<dbReference type="InterPro" id="IPR047640">
    <property type="entry name" value="RpiR-like"/>
</dbReference>
<evidence type="ECO:0000259" key="1">
    <source>
        <dbReference type="PROSITE" id="PS51071"/>
    </source>
</evidence>